<accession>A0A0A9GC64</accession>
<name>A0A0A9GC64_ARUDO</name>
<sequence>MMLRKMGQATGISGALMSCSWQLVLIEGSPWLCSVWCVVNSEKCKTSILSVLLTLGMYSAKRCYARWGSWCLLRGVLQLRLVSMSGPLPVVMLKSQFYLLRFVADCTVVMLDYMLLSVELYEDVYSMLMYGVYDWKHVLRLIQ</sequence>
<organism evidence="1">
    <name type="scientific">Arundo donax</name>
    <name type="common">Giant reed</name>
    <name type="synonym">Donax arundinaceus</name>
    <dbReference type="NCBI Taxonomy" id="35708"/>
    <lineage>
        <taxon>Eukaryota</taxon>
        <taxon>Viridiplantae</taxon>
        <taxon>Streptophyta</taxon>
        <taxon>Embryophyta</taxon>
        <taxon>Tracheophyta</taxon>
        <taxon>Spermatophyta</taxon>
        <taxon>Magnoliopsida</taxon>
        <taxon>Liliopsida</taxon>
        <taxon>Poales</taxon>
        <taxon>Poaceae</taxon>
        <taxon>PACMAD clade</taxon>
        <taxon>Arundinoideae</taxon>
        <taxon>Arundineae</taxon>
        <taxon>Arundo</taxon>
    </lineage>
</organism>
<reference evidence="1" key="1">
    <citation type="submission" date="2014-09" db="EMBL/GenBank/DDBJ databases">
        <authorList>
            <person name="Magalhaes I.L.F."/>
            <person name="Oliveira U."/>
            <person name="Santos F.R."/>
            <person name="Vidigal T.H.D.A."/>
            <person name="Brescovit A.D."/>
            <person name="Santos A.J."/>
        </authorList>
    </citation>
    <scope>NUCLEOTIDE SEQUENCE</scope>
    <source>
        <tissue evidence="1">Shoot tissue taken approximately 20 cm above the soil surface</tissue>
    </source>
</reference>
<proteinExistence type="predicted"/>
<dbReference type="PROSITE" id="PS51257">
    <property type="entry name" value="PROKAR_LIPOPROTEIN"/>
    <property type="match status" value="1"/>
</dbReference>
<protein>
    <submittedName>
        <fullName evidence="1">Uncharacterized protein</fullName>
    </submittedName>
</protein>
<dbReference type="AlphaFoldDB" id="A0A0A9GC64"/>
<reference evidence="1" key="2">
    <citation type="journal article" date="2015" name="Data Brief">
        <title>Shoot transcriptome of the giant reed, Arundo donax.</title>
        <authorList>
            <person name="Barrero R.A."/>
            <person name="Guerrero F.D."/>
            <person name="Moolhuijzen P."/>
            <person name="Goolsby J.A."/>
            <person name="Tidwell J."/>
            <person name="Bellgard S.E."/>
            <person name="Bellgard M.I."/>
        </authorList>
    </citation>
    <scope>NUCLEOTIDE SEQUENCE</scope>
    <source>
        <tissue evidence="1">Shoot tissue taken approximately 20 cm above the soil surface</tissue>
    </source>
</reference>
<dbReference type="EMBL" id="GBRH01179613">
    <property type="protein sequence ID" value="JAE18283.1"/>
    <property type="molecule type" value="Transcribed_RNA"/>
</dbReference>
<evidence type="ECO:0000313" key="1">
    <source>
        <dbReference type="EMBL" id="JAE18283.1"/>
    </source>
</evidence>